<dbReference type="AlphaFoldDB" id="D4DI72"/>
<dbReference type="GeneID" id="9582587"/>
<keyword evidence="2" id="KW-1185">Reference proteome</keyword>
<dbReference type="Proteomes" id="UP000008383">
    <property type="component" value="Unassembled WGS sequence"/>
</dbReference>
<dbReference type="RefSeq" id="XP_003019101.1">
    <property type="nucleotide sequence ID" value="XM_003019055.1"/>
</dbReference>
<organism evidence="1 2">
    <name type="scientific">Trichophyton verrucosum (strain HKI 0517)</name>
    <dbReference type="NCBI Taxonomy" id="663202"/>
    <lineage>
        <taxon>Eukaryota</taxon>
        <taxon>Fungi</taxon>
        <taxon>Dikarya</taxon>
        <taxon>Ascomycota</taxon>
        <taxon>Pezizomycotina</taxon>
        <taxon>Eurotiomycetes</taxon>
        <taxon>Eurotiomycetidae</taxon>
        <taxon>Onygenales</taxon>
        <taxon>Arthrodermataceae</taxon>
        <taxon>Trichophyton</taxon>
    </lineage>
</organism>
<protein>
    <submittedName>
        <fullName evidence="1">Uncharacterized protein</fullName>
    </submittedName>
</protein>
<reference evidence="2" key="1">
    <citation type="journal article" date="2011" name="Genome Biol.">
        <title>Comparative and functional genomics provide insights into the pathogenicity of dermatophytic fungi.</title>
        <authorList>
            <person name="Burmester A."/>
            <person name="Shelest E."/>
            <person name="Gloeckner G."/>
            <person name="Heddergott C."/>
            <person name="Schindler S."/>
            <person name="Staib P."/>
            <person name="Heidel A."/>
            <person name="Felder M."/>
            <person name="Petzold A."/>
            <person name="Szafranski K."/>
            <person name="Feuermann M."/>
            <person name="Pedruzzi I."/>
            <person name="Priebe S."/>
            <person name="Groth M."/>
            <person name="Winkler R."/>
            <person name="Li W."/>
            <person name="Kniemeyer O."/>
            <person name="Schroeckh V."/>
            <person name="Hertweck C."/>
            <person name="Hube B."/>
            <person name="White T.C."/>
            <person name="Platzer M."/>
            <person name="Guthke R."/>
            <person name="Heitman J."/>
            <person name="Woestemeyer J."/>
            <person name="Zipfel P.F."/>
            <person name="Monod M."/>
            <person name="Brakhage A.A."/>
        </authorList>
    </citation>
    <scope>NUCLEOTIDE SEQUENCE [LARGE SCALE GENOMIC DNA]</scope>
    <source>
        <strain evidence="2">HKI 0517</strain>
    </source>
</reference>
<comment type="caution">
    <text evidence="1">The sequence shown here is derived from an EMBL/GenBank/DDBJ whole genome shotgun (WGS) entry which is preliminary data.</text>
</comment>
<proteinExistence type="predicted"/>
<dbReference type="EMBL" id="ACYE01000398">
    <property type="protein sequence ID" value="EFE38456.1"/>
    <property type="molecule type" value="Genomic_DNA"/>
</dbReference>
<gene>
    <name evidence="1" type="ORF">TRV_06880</name>
</gene>
<name>D4DI72_TRIVH</name>
<evidence type="ECO:0000313" key="1">
    <source>
        <dbReference type="EMBL" id="EFE38456.1"/>
    </source>
</evidence>
<sequence length="98" mass="10762">MSIPNPKKTEGGLLCRAVNPEANTVRRDPEIGLPVEYSSEIAGAILSPEKVSLGTVVDLKDWAFDLVEAFAVLRFATFLEGIRVIIGDSPCQRGRRHR</sequence>
<accession>D4DI72</accession>
<dbReference type="KEGG" id="tve:TRV_06880"/>
<dbReference type="HOGENOM" id="CLU_2335161_0_0_1"/>
<evidence type="ECO:0000313" key="2">
    <source>
        <dbReference type="Proteomes" id="UP000008383"/>
    </source>
</evidence>